<dbReference type="Gene3D" id="2.115.10.20">
    <property type="entry name" value="Glycosyl hydrolase domain, family 43"/>
    <property type="match status" value="1"/>
</dbReference>
<dbReference type="GeneID" id="97988839"/>
<dbReference type="CDD" id="cd18828">
    <property type="entry name" value="GH43_BT3675-like"/>
    <property type="match status" value="1"/>
</dbReference>
<keyword evidence="2" id="KW-0858">Xylan degradation</keyword>
<reference evidence="8" key="1">
    <citation type="submission" date="2018-08" db="EMBL/GenBank/DDBJ databases">
        <title>A genome reference for cultivated species of the human gut microbiota.</title>
        <authorList>
            <person name="Zou Y."/>
            <person name="Xue W."/>
            <person name="Luo G."/>
        </authorList>
    </citation>
    <scope>NUCLEOTIDE SEQUENCE [LARGE SCALE GENOMIC DNA]</scope>
    <source>
        <strain evidence="8">TF05-5AC</strain>
    </source>
</reference>
<proteinExistence type="inferred from homology"/>
<comment type="caution">
    <text evidence="8">The sequence shown here is derived from an EMBL/GenBank/DDBJ whole genome shotgun (WGS) entry which is preliminary data.</text>
</comment>
<evidence type="ECO:0000256" key="5">
    <source>
        <dbReference type="ARBA" id="ARBA00023295"/>
    </source>
</evidence>
<evidence type="ECO:0000256" key="1">
    <source>
        <dbReference type="ARBA" id="ARBA00009865"/>
    </source>
</evidence>
<evidence type="ECO:0000256" key="2">
    <source>
        <dbReference type="ARBA" id="ARBA00022651"/>
    </source>
</evidence>
<dbReference type="EMBL" id="QVLV01000014">
    <property type="protein sequence ID" value="RGE57716.1"/>
    <property type="molecule type" value="Genomic_DNA"/>
</dbReference>
<dbReference type="InterPro" id="IPR052176">
    <property type="entry name" value="Glycosyl_Hydrlase_43_Enz"/>
</dbReference>
<keyword evidence="3 7" id="KW-0378">Hydrolase</keyword>
<accession>A0A3E3I0E9</accession>
<feature type="site" description="Important for catalytic activity, responsible for pKa modulation of the active site Glu and correct orientation of both the proton donor and substrate" evidence="6">
    <location>
        <position position="144"/>
    </location>
</feature>
<evidence type="ECO:0000256" key="6">
    <source>
        <dbReference type="PIRSR" id="PIRSR606710-2"/>
    </source>
</evidence>
<dbReference type="Pfam" id="PF04616">
    <property type="entry name" value="Glyco_hydro_43"/>
    <property type="match status" value="1"/>
</dbReference>
<dbReference type="SUPFAM" id="SSF75005">
    <property type="entry name" value="Arabinanase/levansucrase/invertase"/>
    <property type="match status" value="1"/>
</dbReference>
<protein>
    <recommendedName>
        <fullName evidence="10">Alpha-N-arabinofuranosidase</fullName>
    </recommendedName>
</protein>
<sequence>MEKDLLKADFTNPVLKGEYADPDLVCFDGVWYLYPTTDGFENWSGTQFYVFSSEDGISFHNEGLILDVASEQVPWASGSAWAPCIARKNGKYYFYYCAKDKSGSSCIGVAVAEHPAGPFQAQHQPLLTMEMMKKYGISMGQTIDPSIYQEDGDTWLLFGNGNPAIVKLQDNMTSICVETLRNLEGAFDFREAITVLKRQGIYHFTWSCDDTGSENYHVNYGTSESLTGPITYRYAILEKDPERDILGTGHHSISAVPGEDTYRIAYHRFATPLAKYDKGKGFHRETCIADLRFGADGLMEKVEMKN</sequence>
<evidence type="ECO:0000313" key="8">
    <source>
        <dbReference type="EMBL" id="RGE57716.1"/>
    </source>
</evidence>
<name>A0A3E3I0E9_9FIRM</name>
<dbReference type="PANTHER" id="PTHR43772">
    <property type="entry name" value="ENDO-1,4-BETA-XYLANASE"/>
    <property type="match status" value="1"/>
</dbReference>
<dbReference type="AlphaFoldDB" id="A0A3E3I0E9"/>
<dbReference type="GO" id="GO:0045493">
    <property type="term" value="P:xylan catabolic process"/>
    <property type="evidence" value="ECO:0007669"/>
    <property type="project" value="UniProtKB-KW"/>
</dbReference>
<evidence type="ECO:0000313" key="9">
    <source>
        <dbReference type="Proteomes" id="UP000260812"/>
    </source>
</evidence>
<dbReference type="GO" id="GO:0004553">
    <property type="term" value="F:hydrolase activity, hydrolyzing O-glycosyl compounds"/>
    <property type="evidence" value="ECO:0007669"/>
    <property type="project" value="InterPro"/>
</dbReference>
<keyword evidence="4" id="KW-0119">Carbohydrate metabolism</keyword>
<evidence type="ECO:0000256" key="7">
    <source>
        <dbReference type="RuleBase" id="RU361187"/>
    </source>
</evidence>
<dbReference type="RefSeq" id="WP_117545154.1">
    <property type="nucleotide sequence ID" value="NZ_JBKUNB010000038.1"/>
</dbReference>
<evidence type="ECO:0000256" key="3">
    <source>
        <dbReference type="ARBA" id="ARBA00022801"/>
    </source>
</evidence>
<dbReference type="InterPro" id="IPR006710">
    <property type="entry name" value="Glyco_hydro_43"/>
</dbReference>
<dbReference type="PANTHER" id="PTHR43772:SF2">
    <property type="entry name" value="PUTATIVE (AFU_ORTHOLOGUE AFUA_2G04480)-RELATED"/>
    <property type="match status" value="1"/>
</dbReference>
<organism evidence="8 9">
    <name type="scientific">Eisenbergiella massiliensis</name>
    <dbReference type="NCBI Taxonomy" id="1720294"/>
    <lineage>
        <taxon>Bacteria</taxon>
        <taxon>Bacillati</taxon>
        <taxon>Bacillota</taxon>
        <taxon>Clostridia</taxon>
        <taxon>Lachnospirales</taxon>
        <taxon>Lachnospiraceae</taxon>
        <taxon>Eisenbergiella</taxon>
    </lineage>
</organism>
<dbReference type="InterPro" id="IPR023296">
    <property type="entry name" value="Glyco_hydro_beta-prop_sf"/>
</dbReference>
<gene>
    <name evidence="8" type="ORF">DXC51_18675</name>
</gene>
<keyword evidence="5 7" id="KW-0326">Glycosidase</keyword>
<keyword evidence="9" id="KW-1185">Reference proteome</keyword>
<evidence type="ECO:0000256" key="4">
    <source>
        <dbReference type="ARBA" id="ARBA00023277"/>
    </source>
</evidence>
<evidence type="ECO:0008006" key="10">
    <source>
        <dbReference type="Google" id="ProtNLM"/>
    </source>
</evidence>
<keyword evidence="2" id="KW-0624">Polysaccharide degradation</keyword>
<dbReference type="Proteomes" id="UP000260812">
    <property type="component" value="Unassembled WGS sequence"/>
</dbReference>
<comment type="similarity">
    <text evidence="1 7">Belongs to the glycosyl hydrolase 43 family.</text>
</comment>